<dbReference type="Proteomes" id="UP000803884">
    <property type="component" value="Unassembled WGS sequence"/>
</dbReference>
<gene>
    <name evidence="4" type="ORF">WHR41_08473</name>
</gene>
<reference evidence="4 5" key="1">
    <citation type="journal article" date="2020" name="Microbiol. Resour. Announc.">
        <title>Draft Genome Sequence of a Cladosporium Species Isolated from the Mesophotic Ascidian Didemnum maculosum.</title>
        <authorList>
            <person name="Gioti A."/>
            <person name="Siaperas R."/>
            <person name="Nikolaivits E."/>
            <person name="Le Goff G."/>
            <person name="Ouazzani J."/>
            <person name="Kotoulas G."/>
            <person name="Topakas E."/>
        </authorList>
    </citation>
    <scope>NUCLEOTIDE SEQUENCE [LARGE SCALE GENOMIC DNA]</scope>
    <source>
        <strain evidence="4 5">TM138-S3</strain>
    </source>
</reference>
<accession>A0AB34KD15</accession>
<evidence type="ECO:0000313" key="5">
    <source>
        <dbReference type="Proteomes" id="UP000803884"/>
    </source>
</evidence>
<proteinExistence type="predicted"/>
<feature type="coiled-coil region" evidence="1">
    <location>
        <begin position="514"/>
        <end position="541"/>
    </location>
</feature>
<dbReference type="AlphaFoldDB" id="A0AB34KD15"/>
<evidence type="ECO:0000259" key="3">
    <source>
        <dbReference type="Pfam" id="PF24564"/>
    </source>
</evidence>
<dbReference type="Gene3D" id="3.40.50.300">
    <property type="entry name" value="P-loop containing nucleotide triphosphate hydrolases"/>
    <property type="match status" value="1"/>
</dbReference>
<comment type="caution">
    <text evidence="4">The sequence shown here is derived from an EMBL/GenBank/DDBJ whole genome shotgun (WGS) entry which is preliminary data.</text>
</comment>
<evidence type="ECO:0000313" key="4">
    <source>
        <dbReference type="EMBL" id="KAL1583017.1"/>
    </source>
</evidence>
<keyword evidence="5" id="KW-1185">Reference proteome</keyword>
<dbReference type="InterPro" id="IPR027417">
    <property type="entry name" value="P-loop_NTPase"/>
</dbReference>
<dbReference type="InterPro" id="IPR056024">
    <property type="entry name" value="DUF7605"/>
</dbReference>
<dbReference type="PANTHER" id="PTHR36681">
    <property type="entry name" value="NUCLEAR GTPASE, GERMINAL CENTER-ASSOCIATED, TANDEM DUPLICATE 3"/>
    <property type="match status" value="1"/>
</dbReference>
<name>A0AB34KD15_9PEZI</name>
<feature type="compositionally biased region" description="Low complexity" evidence="2">
    <location>
        <begin position="1"/>
        <end position="23"/>
    </location>
</feature>
<dbReference type="CDD" id="cd00882">
    <property type="entry name" value="Ras_like_GTPase"/>
    <property type="match status" value="1"/>
</dbReference>
<sequence>MTQEPSSSELSDVSSGSSPLGPSIFDSKTNPTIEQLRKRRRENSSPRPSDSKKHIKVSSDRPEDETTERLNASSHREKPPTFAPIKRAPSSDIEEWDATGTEDPYSADFEGQYDQSQLGSLYLNEVIDSTQTRSGSDWEHENRADFETNSSPLAVDQPCFKEAEGLFASTSRNITREIQVHKEEEGDTEPEIDSLNRRLETISSPVAGEQLVRNAGCSGQTGAGKSKLQGCLLDHPDASKTSSTGESGTDVPWEYAMRNPGMLTKCHAEIIFKTQELIEQIVTEACAECYRFRRLNRLEVGDKVYEEALKCREQEFNLLFALTVGPRSDAGGESMENLEALLNGMRSERDAKVIGLILAEISAYLDSLGRVDGKAILNDDDVKTLRDKCLKYAGPNRDPKTNALARSPWRLVKCIKFYLDAPILEDGLILSDLPGTGDADRTRMETAQEQAASCQILMICGATDRFTNQDIIDKEIRTLIRTGRLAHCILVATKIDLIDHDQAQNFSPHENEQIACLRQREETVRSELEKLEESAGEAKEAMGEDGIEAEEKARRRESCFDISIQCSTKKTEVDIATAEVHSANIRARNNHIRGIMRERITRIIEKMNGGHLPRMFFLSSNTHLLHKAAKGEKKKKLDLSLWQTGVGPLRQYLREAPAVAKKENLQWAFAELRKLLIAFDLHCSKTRLELKNDVLSLLKGPATKVRLDISRTIGELKSTFEDIVVAIVEQRESNWIANAKALHGHWNDIHHASFSRICAKGGRHVTGEGISYDLGEDICENMDWELVAVFEALKSEINKAGKKLRKGVREALTGMEKLLKASPIIQAMATWDQDMKPIYDSIDLKKSTVDREVRDILRSLVHNVQQKMRPAATEAYDAEQSHIIMGMMKTYDECRAIRGAGSDKARKALVKQKLIGSDNIFRYVFDNIRTDFNCCVDAWSRDVEIKLNGVVAEVIENFDTHFFNDDVGEREKVQSEKFRKKLLKVVREEQQRVQGPLKKAMDECRKFT</sequence>
<dbReference type="PANTHER" id="PTHR36681:SF3">
    <property type="entry name" value="NUCLEAR GTPASE, GERMINAL CENTER-ASSOCIATED, TANDEM DUPLICATE 3"/>
    <property type="match status" value="1"/>
</dbReference>
<dbReference type="Pfam" id="PF24564">
    <property type="entry name" value="DUF7605"/>
    <property type="match status" value="1"/>
</dbReference>
<dbReference type="SUPFAM" id="SSF52540">
    <property type="entry name" value="P-loop containing nucleoside triphosphate hydrolases"/>
    <property type="match status" value="1"/>
</dbReference>
<dbReference type="EMBL" id="JAAQHG020000040">
    <property type="protein sequence ID" value="KAL1583017.1"/>
    <property type="molecule type" value="Genomic_DNA"/>
</dbReference>
<keyword evidence="1" id="KW-0175">Coiled coil</keyword>
<feature type="compositionally biased region" description="Basic and acidic residues" evidence="2">
    <location>
        <begin position="49"/>
        <end position="61"/>
    </location>
</feature>
<organism evidence="4 5">
    <name type="scientific">Cladosporium halotolerans</name>
    <dbReference type="NCBI Taxonomy" id="1052096"/>
    <lineage>
        <taxon>Eukaryota</taxon>
        <taxon>Fungi</taxon>
        <taxon>Dikarya</taxon>
        <taxon>Ascomycota</taxon>
        <taxon>Pezizomycotina</taxon>
        <taxon>Dothideomycetes</taxon>
        <taxon>Dothideomycetidae</taxon>
        <taxon>Cladosporiales</taxon>
        <taxon>Cladosporiaceae</taxon>
        <taxon>Cladosporium</taxon>
    </lineage>
</organism>
<dbReference type="RefSeq" id="XP_069226124.1">
    <property type="nucleotide sequence ID" value="XM_069377077.1"/>
</dbReference>
<protein>
    <recommendedName>
        <fullName evidence="3">DUF7605 domain-containing protein</fullName>
    </recommendedName>
</protein>
<evidence type="ECO:0000256" key="1">
    <source>
        <dbReference type="SAM" id="Coils"/>
    </source>
</evidence>
<feature type="region of interest" description="Disordered" evidence="2">
    <location>
        <begin position="1"/>
        <end position="107"/>
    </location>
</feature>
<evidence type="ECO:0000256" key="2">
    <source>
        <dbReference type="SAM" id="MobiDB-lite"/>
    </source>
</evidence>
<feature type="domain" description="DUF7605" evidence="3">
    <location>
        <begin position="730"/>
        <end position="916"/>
    </location>
</feature>
<dbReference type="GeneID" id="96009915"/>